<comment type="caution">
    <text evidence="1">The sequence shown here is derived from an EMBL/GenBank/DDBJ whole genome shotgun (WGS) entry which is preliminary data.</text>
</comment>
<dbReference type="eggNOG" id="COG0189">
    <property type="taxonomic scope" value="Bacteria"/>
</dbReference>
<organism evidence="1 2">
    <name type="scientific">Halalkalibacter okhensis</name>
    <dbReference type="NCBI Taxonomy" id="333138"/>
    <lineage>
        <taxon>Bacteria</taxon>
        <taxon>Bacillati</taxon>
        <taxon>Bacillota</taxon>
        <taxon>Bacilli</taxon>
        <taxon>Bacillales</taxon>
        <taxon>Bacillaceae</taxon>
        <taxon>Halalkalibacter</taxon>
    </lineage>
</organism>
<dbReference type="Proteomes" id="UP000030832">
    <property type="component" value="Unassembled WGS sequence"/>
</dbReference>
<dbReference type="OrthoDB" id="7869153at2"/>
<dbReference type="EMBL" id="JRJU01000014">
    <property type="protein sequence ID" value="KHF39860.1"/>
    <property type="molecule type" value="Genomic_DNA"/>
</dbReference>
<dbReference type="Pfam" id="PF14398">
    <property type="entry name" value="ATPgrasp_YheCD"/>
    <property type="match status" value="1"/>
</dbReference>
<protein>
    <recommendedName>
        <fullName evidence="3">ATP-grasp domain-containing protein</fullName>
    </recommendedName>
</protein>
<evidence type="ECO:0000313" key="2">
    <source>
        <dbReference type="Proteomes" id="UP000030832"/>
    </source>
</evidence>
<dbReference type="SUPFAM" id="SSF56059">
    <property type="entry name" value="Glutathione synthetase ATP-binding domain-like"/>
    <property type="match status" value="1"/>
</dbReference>
<reference evidence="1 2" key="1">
    <citation type="submission" date="2014-09" db="EMBL/GenBank/DDBJ databases">
        <title>Genome sequencing and annotation of Bacillus Okhensis strain Kh10-101T.</title>
        <authorList>
            <person name="Prakash J.S."/>
        </authorList>
    </citation>
    <scope>NUCLEOTIDE SEQUENCE [LARGE SCALE GENOMIC DNA]</scope>
    <source>
        <strain evidence="2">Kh10-101T</strain>
    </source>
</reference>
<keyword evidence="2" id="KW-1185">Reference proteome</keyword>
<dbReference type="AlphaFoldDB" id="A0A0B0IF26"/>
<accession>A0A0B0IF26</accession>
<dbReference type="InterPro" id="IPR026838">
    <property type="entry name" value="YheC/D"/>
</dbReference>
<dbReference type="RefSeq" id="WP_034629328.1">
    <property type="nucleotide sequence ID" value="NZ_JRJU01000014.1"/>
</dbReference>
<proteinExistence type="predicted"/>
<sequence>MRRPIIGVFINNGVIRKLNNQNHNLKSYSRIEMLANESIKAGTTLYFFSALDVNLKNSTIRGTYFNQQDGQWRKKRFPLPDVLYDRSGGSLKSQRPKVRSIRKTFTQLGIRKLNPKGHFNKWKTYEVLSKVPEIQPHLPQTKQCNDLSDLKSFLKNHNNIYIKGTNGSRGKKVIRLQKNKDGSYYIKYFVNKLVIKNFKTIDEVYHFLKSFFKSKQFIIQQAISLMSIKDRLVDFRAEVQRNKSGDLVVVGVSVRFGMKNSPITIHSEAYSFEDFFSKFSNLNISEITEKRNQVDDFLKKVYQSIELHYGSFGEIGIDFGMDENGDLWFIECNAKSAKVSLCKAYDRKTVQRAFLNPLEYGKFIYLNN</sequence>
<evidence type="ECO:0000313" key="1">
    <source>
        <dbReference type="EMBL" id="KHF39860.1"/>
    </source>
</evidence>
<dbReference type="STRING" id="333138.LQ50_12390"/>
<evidence type="ECO:0008006" key="3">
    <source>
        <dbReference type="Google" id="ProtNLM"/>
    </source>
</evidence>
<gene>
    <name evidence="1" type="ORF">LQ50_12390</name>
</gene>
<name>A0A0B0IF26_9BACI</name>